<comment type="similarity">
    <text evidence="2 13">Belongs to the class-IV pyridoxal-phosphate-dependent aminotransferase family.</text>
</comment>
<evidence type="ECO:0000256" key="1">
    <source>
        <dbReference type="ARBA" id="ARBA00001933"/>
    </source>
</evidence>
<dbReference type="Pfam" id="PF01063">
    <property type="entry name" value="Aminotran_4"/>
    <property type="match status" value="1"/>
</dbReference>
<evidence type="ECO:0000256" key="7">
    <source>
        <dbReference type="ARBA" id="ARBA00035633"/>
    </source>
</evidence>
<dbReference type="Proteomes" id="UP000001558">
    <property type="component" value="Chromosome"/>
</dbReference>
<proteinExistence type="inferred from homology"/>
<dbReference type="HOGENOM" id="CLU_020844_2_1_6"/>
<evidence type="ECO:0000256" key="5">
    <source>
        <dbReference type="ARBA" id="ARBA00022909"/>
    </source>
</evidence>
<dbReference type="eggNOG" id="COG0115">
    <property type="taxonomic scope" value="Bacteria"/>
</dbReference>
<keyword evidence="16" id="KW-1185">Reference proteome</keyword>
<evidence type="ECO:0000256" key="8">
    <source>
        <dbReference type="ARBA" id="ARBA00035676"/>
    </source>
</evidence>
<gene>
    <name evidence="15" type="ordered locus">Shew_1577</name>
</gene>
<dbReference type="InterPro" id="IPR050571">
    <property type="entry name" value="Class-IV_PLP-Dep_Aminotrnsfr"/>
</dbReference>
<keyword evidence="5" id="KW-0289">Folate biosynthesis</keyword>
<dbReference type="InterPro" id="IPR036038">
    <property type="entry name" value="Aminotransferase-like"/>
</dbReference>
<dbReference type="SUPFAM" id="SSF56752">
    <property type="entry name" value="D-aminoacid aminotransferase-like PLP-dependent enzymes"/>
    <property type="match status" value="1"/>
</dbReference>
<dbReference type="InterPro" id="IPR043131">
    <property type="entry name" value="BCAT-like_N"/>
</dbReference>
<dbReference type="GO" id="GO:0046656">
    <property type="term" value="P:folic acid biosynthetic process"/>
    <property type="evidence" value="ECO:0007669"/>
    <property type="project" value="UniProtKB-KW"/>
</dbReference>
<dbReference type="KEGG" id="slo:Shew_1577"/>
<organism evidence="15 16">
    <name type="scientific">Shewanella loihica (strain ATCC BAA-1088 / PV-4)</name>
    <dbReference type="NCBI Taxonomy" id="323850"/>
    <lineage>
        <taxon>Bacteria</taxon>
        <taxon>Pseudomonadati</taxon>
        <taxon>Pseudomonadota</taxon>
        <taxon>Gammaproteobacteria</taxon>
        <taxon>Alteromonadales</taxon>
        <taxon>Shewanellaceae</taxon>
        <taxon>Shewanella</taxon>
    </lineage>
</organism>
<comment type="pathway">
    <text evidence="7">Cofactor biosynthesis; tetrahydrofolate biosynthesis; 4-aminobenzoate from chorismate: step 2/2.</text>
</comment>
<evidence type="ECO:0000256" key="2">
    <source>
        <dbReference type="ARBA" id="ARBA00009320"/>
    </source>
</evidence>
<evidence type="ECO:0000256" key="14">
    <source>
        <dbReference type="RuleBase" id="RU004516"/>
    </source>
</evidence>
<keyword evidence="4 14" id="KW-0663">Pyridoxal phosphate</keyword>
<dbReference type="GO" id="GO:0005829">
    <property type="term" value="C:cytosol"/>
    <property type="evidence" value="ECO:0007669"/>
    <property type="project" value="TreeGrafter"/>
</dbReference>
<dbReference type="NCBIfam" id="TIGR03461">
    <property type="entry name" value="pabC_Proteo"/>
    <property type="match status" value="1"/>
</dbReference>
<evidence type="ECO:0000256" key="12">
    <source>
        <dbReference type="NCBIfam" id="TIGR03461"/>
    </source>
</evidence>
<keyword evidence="6 15" id="KW-0456">Lyase</keyword>
<evidence type="ECO:0000256" key="11">
    <source>
        <dbReference type="ARBA" id="ARBA00069174"/>
    </source>
</evidence>
<dbReference type="Gene3D" id="3.20.10.10">
    <property type="entry name" value="D-amino Acid Aminotransferase, subunit A, domain 2"/>
    <property type="match status" value="1"/>
</dbReference>
<dbReference type="PANTHER" id="PTHR42743">
    <property type="entry name" value="AMINO-ACID AMINOTRANSFERASE"/>
    <property type="match status" value="1"/>
</dbReference>
<dbReference type="NCBIfam" id="NF004761">
    <property type="entry name" value="PRK06092.1"/>
    <property type="match status" value="1"/>
</dbReference>
<name>A3QD96_SHELP</name>
<dbReference type="InterPro" id="IPR017824">
    <property type="entry name" value="Aminodeoxychorismate_lyase_IV"/>
</dbReference>
<accession>A3QD96</accession>
<comment type="catalytic activity">
    <reaction evidence="9">
        <text>4-amino-4-deoxychorismate = 4-aminobenzoate + pyruvate + H(+)</text>
        <dbReference type="Rhea" id="RHEA:16201"/>
        <dbReference type="ChEBI" id="CHEBI:15361"/>
        <dbReference type="ChEBI" id="CHEBI:15378"/>
        <dbReference type="ChEBI" id="CHEBI:17836"/>
        <dbReference type="ChEBI" id="CHEBI:58406"/>
        <dbReference type="EC" id="4.1.3.38"/>
    </reaction>
</comment>
<evidence type="ECO:0000256" key="13">
    <source>
        <dbReference type="RuleBase" id="RU004106"/>
    </source>
</evidence>
<dbReference type="InterPro" id="IPR001544">
    <property type="entry name" value="Aminotrans_IV"/>
</dbReference>
<comment type="subunit">
    <text evidence="3">Homodimer.</text>
</comment>
<dbReference type="FunFam" id="3.20.10.10:FF:000002">
    <property type="entry name" value="D-alanine aminotransferase"/>
    <property type="match status" value="1"/>
</dbReference>
<dbReference type="AlphaFoldDB" id="A3QD96"/>
<evidence type="ECO:0000256" key="9">
    <source>
        <dbReference type="ARBA" id="ARBA00049529"/>
    </source>
</evidence>
<evidence type="ECO:0000313" key="16">
    <source>
        <dbReference type="Proteomes" id="UP000001558"/>
    </source>
</evidence>
<dbReference type="Gene3D" id="3.30.470.10">
    <property type="match status" value="1"/>
</dbReference>
<evidence type="ECO:0000256" key="4">
    <source>
        <dbReference type="ARBA" id="ARBA00022898"/>
    </source>
</evidence>
<evidence type="ECO:0000256" key="6">
    <source>
        <dbReference type="ARBA" id="ARBA00023239"/>
    </source>
</evidence>
<dbReference type="InterPro" id="IPR018300">
    <property type="entry name" value="Aminotrans_IV_CS"/>
</dbReference>
<dbReference type="PROSITE" id="PS00770">
    <property type="entry name" value="AA_TRANSFER_CLASS_4"/>
    <property type="match status" value="1"/>
</dbReference>
<evidence type="ECO:0000256" key="10">
    <source>
        <dbReference type="ARBA" id="ARBA00054027"/>
    </source>
</evidence>
<comment type="function">
    <text evidence="10">Involved in the biosynthesis of p-aminobenzoate (PABA), a precursor of tetrahydrofolate. Converts 4-amino-4-deoxychorismate into 4-aminobenzoate (PABA) and pyruvate.</text>
</comment>
<sequence length="277" mass="30336" precursor="true">MSQTIWVYGEQAASVSASDRGLAYGDGLFATMRCRGAEVLFIESHLLRLAQGAHRLGFPLPDAAVLSEQIAKACEQGAKQFSQDYCLKLLVSRGTGGRGYMPPQTPAPTCVLSLHEIPAHYRQWQAAGIKLQLSPVTLGQQPLLAGMKHLNRLEQVLIRTHKLDDGFDDWLVCDTAGNIIEASMANLFFIKGRTIVTPSLDQAGVAGVMREQLLLWFVEAGFTLEVRRVSSEELKHFDHVLASNSLFGAVPVNGIAKHSFGHSPLLTQLLHDLKIIL</sequence>
<reference evidence="15 16" key="1">
    <citation type="submission" date="2007-03" db="EMBL/GenBank/DDBJ databases">
        <title>Complete sequence of Shewanella loihica PV-4.</title>
        <authorList>
            <consortium name="US DOE Joint Genome Institute"/>
            <person name="Copeland A."/>
            <person name="Lucas S."/>
            <person name="Lapidus A."/>
            <person name="Barry K."/>
            <person name="Detter J.C."/>
            <person name="Glavina del Rio T."/>
            <person name="Hammon N."/>
            <person name="Israni S."/>
            <person name="Dalin E."/>
            <person name="Tice H."/>
            <person name="Pitluck S."/>
            <person name="Chain P."/>
            <person name="Malfatti S."/>
            <person name="Shin M."/>
            <person name="Vergez L."/>
            <person name="Schmutz J."/>
            <person name="Larimer F."/>
            <person name="Land M."/>
            <person name="Hauser L."/>
            <person name="Kyrpides N."/>
            <person name="Mikhailova N."/>
            <person name="Romine M.F."/>
            <person name="Serres G."/>
            <person name="Fredrickson J."/>
            <person name="Tiedje J."/>
            <person name="Richardson P."/>
        </authorList>
    </citation>
    <scope>NUCLEOTIDE SEQUENCE [LARGE SCALE GENOMIC DNA]</scope>
    <source>
        <strain evidence="16">ATCC BAA-1088 / PV-4</strain>
    </source>
</reference>
<dbReference type="GO" id="GO:0008696">
    <property type="term" value="F:4-amino-4-deoxychorismate lyase activity"/>
    <property type="evidence" value="ECO:0007669"/>
    <property type="project" value="UniProtKB-UniRule"/>
</dbReference>
<evidence type="ECO:0000313" key="15">
    <source>
        <dbReference type="EMBL" id="ABO23444.1"/>
    </source>
</evidence>
<dbReference type="GO" id="GO:0008153">
    <property type="term" value="P:4-aminobenzoate biosynthetic process"/>
    <property type="evidence" value="ECO:0007669"/>
    <property type="project" value="UniProtKB-UniRule"/>
</dbReference>
<dbReference type="STRING" id="323850.Shew_1577"/>
<dbReference type="EC" id="4.1.3.38" evidence="8 12"/>
<protein>
    <recommendedName>
        <fullName evidence="11 12">Aminodeoxychorismate lyase</fullName>
        <ecNumber evidence="8 12">4.1.3.38</ecNumber>
    </recommendedName>
</protein>
<dbReference type="InterPro" id="IPR043132">
    <property type="entry name" value="BCAT-like_C"/>
</dbReference>
<dbReference type="OrthoDB" id="9805628at2"/>
<evidence type="ECO:0000256" key="3">
    <source>
        <dbReference type="ARBA" id="ARBA00011738"/>
    </source>
</evidence>
<dbReference type="CDD" id="cd01559">
    <property type="entry name" value="ADCL_like"/>
    <property type="match status" value="1"/>
</dbReference>
<comment type="cofactor">
    <cofactor evidence="1 14">
        <name>pyridoxal 5'-phosphate</name>
        <dbReference type="ChEBI" id="CHEBI:597326"/>
    </cofactor>
</comment>
<dbReference type="EMBL" id="CP000606">
    <property type="protein sequence ID" value="ABO23444.1"/>
    <property type="molecule type" value="Genomic_DNA"/>
</dbReference>
<dbReference type="PANTHER" id="PTHR42743:SF2">
    <property type="entry name" value="AMINODEOXYCHORISMATE LYASE"/>
    <property type="match status" value="1"/>
</dbReference>
<dbReference type="GO" id="GO:0030170">
    <property type="term" value="F:pyridoxal phosphate binding"/>
    <property type="evidence" value="ECO:0007669"/>
    <property type="project" value="InterPro"/>
</dbReference>